<dbReference type="PANTHER" id="PTHR30069:SF41">
    <property type="entry name" value="HEME_HEMOPEXIN UTILIZATION PROTEIN C"/>
    <property type="match status" value="1"/>
</dbReference>
<evidence type="ECO:0000259" key="14">
    <source>
        <dbReference type="Pfam" id="PF00593"/>
    </source>
</evidence>
<evidence type="ECO:0000256" key="8">
    <source>
        <dbReference type="ARBA" id="ARBA00023136"/>
    </source>
</evidence>
<evidence type="ECO:0000256" key="2">
    <source>
        <dbReference type="ARBA" id="ARBA00009810"/>
    </source>
</evidence>
<keyword evidence="3 11" id="KW-0813">Transport</keyword>
<evidence type="ECO:0000256" key="9">
    <source>
        <dbReference type="ARBA" id="ARBA00023170"/>
    </source>
</evidence>
<dbReference type="InterPro" id="IPR039426">
    <property type="entry name" value="TonB-dep_rcpt-like"/>
</dbReference>
<dbReference type="CDD" id="cd01347">
    <property type="entry name" value="ligand_gated_channel"/>
    <property type="match status" value="1"/>
</dbReference>
<sequence length="676" mass="71983">MFRSSAIAALLVGPLLTHPATAQVIVLDEIVVNPTTDGEEGEETAYETPAPVDVITREEINRETGAGVASVLQNVPGVIAPTNADDPGVAVNIRGMQDFGRVSVTIDGAQQNFGRSGHSANGVVYIDPNMVKSIEVTRGPVAVVGGGAIGGSVAFTTIDADDVLKGDETVAARVTTSAESNGPAGSIHGEAATRIGDAFDIVAAATLRSAGDYTTGDGDELLSAQDLLSGLIKARLRVAEGHETTLTALRLRNNYDNGISTVRRTETTDTTLSLGHHWAPADNDLIDLQARAYYTGTHLDQEDVDGDLLGAQRSFDVATFGGELYNVARFDAYGFSNETIVGADGYVDHVETRDPEGYAEGSTPSGDRQVYGAYIQHTVRRGWFEVIGALRYDGYGLQGTDETTGDDIDRTGGRISPKITVSVTPVDPVTVYATYAEAFRSPSVTETLIQGEHPPPVTFPFYPNPDLKPEVAHNIEAGLMLRFNDLLTAGDKLRLKGSAFQNNVTDYIDLECSTFPLPGGCTYVNIDEAQIRGIELEGLYDAGRFYGQLAATVLDSRNLDEGGELTNVPPSRVSATLGMRAFEGRLDIGATVTLVGEKKDASELFGLTGDSYGLLDAYANYMLDEDTVASLSLKNILDREYTQYLNLQASPGFTAIFSVTRRFGGSPKLASLSGAF</sequence>
<evidence type="ECO:0000256" key="1">
    <source>
        <dbReference type="ARBA" id="ARBA00004571"/>
    </source>
</evidence>
<evidence type="ECO:0000256" key="11">
    <source>
        <dbReference type="PROSITE-ProRule" id="PRU01360"/>
    </source>
</evidence>
<accession>A0A934MFZ8</accession>
<evidence type="ECO:0000313" key="16">
    <source>
        <dbReference type="EMBL" id="MBJ3774416.1"/>
    </source>
</evidence>
<evidence type="ECO:0000256" key="13">
    <source>
        <dbReference type="SAM" id="SignalP"/>
    </source>
</evidence>
<feature type="signal peptide" evidence="13">
    <location>
        <begin position="1"/>
        <end position="22"/>
    </location>
</feature>
<comment type="similarity">
    <text evidence="2 11 12">Belongs to the TonB-dependent receptor family.</text>
</comment>
<keyword evidence="6 13" id="KW-0732">Signal</keyword>
<keyword evidence="8 11" id="KW-0472">Membrane</keyword>
<dbReference type="GO" id="GO:0044718">
    <property type="term" value="P:siderophore transmembrane transport"/>
    <property type="evidence" value="ECO:0007669"/>
    <property type="project" value="TreeGrafter"/>
</dbReference>
<evidence type="ECO:0000256" key="10">
    <source>
        <dbReference type="ARBA" id="ARBA00023237"/>
    </source>
</evidence>
<feature type="chain" id="PRO_5037207465" evidence="13">
    <location>
        <begin position="23"/>
        <end position="676"/>
    </location>
</feature>
<keyword evidence="7 12" id="KW-0798">TonB box</keyword>
<dbReference type="GO" id="GO:0009279">
    <property type="term" value="C:cell outer membrane"/>
    <property type="evidence" value="ECO:0007669"/>
    <property type="project" value="UniProtKB-SubCell"/>
</dbReference>
<dbReference type="InterPro" id="IPR000531">
    <property type="entry name" value="Beta-barrel_TonB"/>
</dbReference>
<evidence type="ECO:0000256" key="6">
    <source>
        <dbReference type="ARBA" id="ARBA00022729"/>
    </source>
</evidence>
<dbReference type="EMBL" id="JAEKJA010000001">
    <property type="protein sequence ID" value="MBJ3774416.1"/>
    <property type="molecule type" value="Genomic_DNA"/>
</dbReference>
<evidence type="ECO:0000256" key="7">
    <source>
        <dbReference type="ARBA" id="ARBA00023077"/>
    </source>
</evidence>
<dbReference type="Gene3D" id="2.170.130.10">
    <property type="entry name" value="TonB-dependent receptor, plug domain"/>
    <property type="match status" value="1"/>
</dbReference>
<comment type="caution">
    <text evidence="16">The sequence shown here is derived from an EMBL/GenBank/DDBJ whole genome shotgun (WGS) entry which is preliminary data.</text>
</comment>
<protein>
    <submittedName>
        <fullName evidence="16">TonB-dependent hemoglobin/transferrin/lactoferrin family receptor</fullName>
    </submittedName>
</protein>
<dbReference type="NCBIfam" id="TIGR01785">
    <property type="entry name" value="TonB-hemin"/>
    <property type="match status" value="1"/>
</dbReference>
<keyword evidence="10 11" id="KW-0998">Cell outer membrane</keyword>
<dbReference type="PANTHER" id="PTHR30069">
    <property type="entry name" value="TONB-DEPENDENT OUTER MEMBRANE RECEPTOR"/>
    <property type="match status" value="1"/>
</dbReference>
<dbReference type="AlphaFoldDB" id="A0A934MFZ8"/>
<dbReference type="GO" id="GO:0015232">
    <property type="term" value="F:heme transmembrane transporter activity"/>
    <property type="evidence" value="ECO:0007669"/>
    <property type="project" value="InterPro"/>
</dbReference>
<dbReference type="SUPFAM" id="SSF56935">
    <property type="entry name" value="Porins"/>
    <property type="match status" value="1"/>
</dbReference>
<dbReference type="Pfam" id="PF07715">
    <property type="entry name" value="Plug"/>
    <property type="match status" value="1"/>
</dbReference>
<evidence type="ECO:0000259" key="15">
    <source>
        <dbReference type="Pfam" id="PF07715"/>
    </source>
</evidence>
<reference evidence="16" key="1">
    <citation type="submission" date="2020-12" db="EMBL/GenBank/DDBJ databases">
        <title>Bacterial taxonomy.</title>
        <authorList>
            <person name="Pan X."/>
        </authorList>
    </citation>
    <scope>NUCLEOTIDE SEQUENCE</scope>
    <source>
        <strain evidence="16">B2012</strain>
    </source>
</reference>
<evidence type="ECO:0000313" key="17">
    <source>
        <dbReference type="Proteomes" id="UP000609531"/>
    </source>
</evidence>
<dbReference type="InterPro" id="IPR010949">
    <property type="entry name" value="TonB_Hb/transfer/lactofer_rcpt"/>
</dbReference>
<keyword evidence="5 11" id="KW-0812">Transmembrane</keyword>
<name>A0A934MFZ8_9HYPH</name>
<evidence type="ECO:0000256" key="3">
    <source>
        <dbReference type="ARBA" id="ARBA00022448"/>
    </source>
</evidence>
<dbReference type="GO" id="GO:0015344">
    <property type="term" value="F:siderophore uptake transmembrane transporter activity"/>
    <property type="evidence" value="ECO:0007669"/>
    <property type="project" value="TreeGrafter"/>
</dbReference>
<dbReference type="Pfam" id="PF00593">
    <property type="entry name" value="TonB_dep_Rec_b-barrel"/>
    <property type="match status" value="1"/>
</dbReference>
<keyword evidence="9 16" id="KW-0675">Receptor</keyword>
<dbReference type="Proteomes" id="UP000609531">
    <property type="component" value="Unassembled WGS sequence"/>
</dbReference>
<evidence type="ECO:0000256" key="12">
    <source>
        <dbReference type="RuleBase" id="RU003357"/>
    </source>
</evidence>
<organism evidence="16 17">
    <name type="scientific">Acuticoccus mangrovi</name>
    <dbReference type="NCBI Taxonomy" id="2796142"/>
    <lineage>
        <taxon>Bacteria</taxon>
        <taxon>Pseudomonadati</taxon>
        <taxon>Pseudomonadota</taxon>
        <taxon>Alphaproteobacteria</taxon>
        <taxon>Hyphomicrobiales</taxon>
        <taxon>Amorphaceae</taxon>
        <taxon>Acuticoccus</taxon>
    </lineage>
</organism>
<keyword evidence="4 11" id="KW-1134">Transmembrane beta strand</keyword>
<evidence type="ECO:0000256" key="5">
    <source>
        <dbReference type="ARBA" id="ARBA00022692"/>
    </source>
</evidence>
<dbReference type="InterPro" id="IPR011276">
    <property type="entry name" value="TonB_haem/Hb_rcpt"/>
</dbReference>
<dbReference type="InterPro" id="IPR037066">
    <property type="entry name" value="Plug_dom_sf"/>
</dbReference>
<feature type="domain" description="TonB-dependent receptor-like beta-barrel" evidence="14">
    <location>
        <begin position="250"/>
        <end position="636"/>
    </location>
</feature>
<keyword evidence="17" id="KW-1185">Reference proteome</keyword>
<dbReference type="NCBIfam" id="TIGR01786">
    <property type="entry name" value="TonB-hemlactrns"/>
    <property type="match status" value="1"/>
</dbReference>
<proteinExistence type="inferred from homology"/>
<dbReference type="InterPro" id="IPR036942">
    <property type="entry name" value="Beta-barrel_TonB_sf"/>
</dbReference>
<dbReference type="InterPro" id="IPR012910">
    <property type="entry name" value="Plug_dom"/>
</dbReference>
<evidence type="ECO:0000256" key="4">
    <source>
        <dbReference type="ARBA" id="ARBA00022452"/>
    </source>
</evidence>
<gene>
    <name evidence="16" type="ORF">JCR33_01885</name>
</gene>
<comment type="subcellular location">
    <subcellularLocation>
        <location evidence="1 11">Cell outer membrane</location>
        <topology evidence="1 11">Multi-pass membrane protein</topology>
    </subcellularLocation>
</comment>
<dbReference type="PROSITE" id="PS52016">
    <property type="entry name" value="TONB_DEPENDENT_REC_3"/>
    <property type="match status" value="1"/>
</dbReference>
<feature type="domain" description="TonB-dependent receptor plug" evidence="15">
    <location>
        <begin position="46"/>
        <end position="151"/>
    </location>
</feature>
<dbReference type="Gene3D" id="2.40.170.20">
    <property type="entry name" value="TonB-dependent receptor, beta-barrel domain"/>
    <property type="match status" value="1"/>
</dbReference>